<protein>
    <recommendedName>
        <fullName evidence="4">Secreted protein</fullName>
    </recommendedName>
</protein>
<evidence type="ECO:0000256" key="1">
    <source>
        <dbReference type="SAM" id="SignalP"/>
    </source>
</evidence>
<feature type="chain" id="PRO_5016752974" description="Secreted protein" evidence="1">
    <location>
        <begin position="22"/>
        <end position="150"/>
    </location>
</feature>
<organism evidence="2 3">
    <name type="scientific">Lentinus brumalis</name>
    <dbReference type="NCBI Taxonomy" id="2498619"/>
    <lineage>
        <taxon>Eukaryota</taxon>
        <taxon>Fungi</taxon>
        <taxon>Dikarya</taxon>
        <taxon>Basidiomycota</taxon>
        <taxon>Agaricomycotina</taxon>
        <taxon>Agaricomycetes</taxon>
        <taxon>Polyporales</taxon>
        <taxon>Polyporaceae</taxon>
        <taxon>Lentinus</taxon>
    </lineage>
</organism>
<sequence length="150" mass="16013">MFSLRVLAMFATLAFSAITSGFPLNTPVGDAMAGIGIASRDVPPVHVQAIRTNVEEVDIAAPAPAHALRTDDAQEPPTADSELQDMYTRALAALRSLLDQAENGSIGPISTEDRDAILNGVEQMLKTDADSFVNCLARSFNTLLADNRRT</sequence>
<evidence type="ECO:0000313" key="2">
    <source>
        <dbReference type="EMBL" id="RDX40943.1"/>
    </source>
</evidence>
<proteinExistence type="predicted"/>
<feature type="signal peptide" evidence="1">
    <location>
        <begin position="1"/>
        <end position="21"/>
    </location>
</feature>
<keyword evidence="3" id="KW-1185">Reference proteome</keyword>
<dbReference type="AlphaFoldDB" id="A0A371CKY6"/>
<evidence type="ECO:0000313" key="3">
    <source>
        <dbReference type="Proteomes" id="UP000256964"/>
    </source>
</evidence>
<dbReference type="Proteomes" id="UP000256964">
    <property type="component" value="Unassembled WGS sequence"/>
</dbReference>
<gene>
    <name evidence="2" type="ORF">OH76DRAFT_1504185</name>
</gene>
<reference evidence="2 3" key="1">
    <citation type="journal article" date="2018" name="Biotechnol. Biofuels">
        <title>Integrative visual omics of the white-rot fungus Polyporus brumalis exposes the biotechnological potential of its oxidative enzymes for delignifying raw plant biomass.</title>
        <authorList>
            <person name="Miyauchi S."/>
            <person name="Rancon A."/>
            <person name="Drula E."/>
            <person name="Hage H."/>
            <person name="Chaduli D."/>
            <person name="Favel A."/>
            <person name="Grisel S."/>
            <person name="Henrissat B."/>
            <person name="Herpoel-Gimbert I."/>
            <person name="Ruiz-Duenas F.J."/>
            <person name="Chevret D."/>
            <person name="Hainaut M."/>
            <person name="Lin J."/>
            <person name="Wang M."/>
            <person name="Pangilinan J."/>
            <person name="Lipzen A."/>
            <person name="Lesage-Meessen L."/>
            <person name="Navarro D."/>
            <person name="Riley R."/>
            <person name="Grigoriev I.V."/>
            <person name="Zhou S."/>
            <person name="Raouche S."/>
            <person name="Rosso M.N."/>
        </authorList>
    </citation>
    <scope>NUCLEOTIDE SEQUENCE [LARGE SCALE GENOMIC DNA]</scope>
    <source>
        <strain evidence="2 3">BRFM 1820</strain>
    </source>
</reference>
<keyword evidence="1" id="KW-0732">Signal</keyword>
<accession>A0A371CKY6</accession>
<name>A0A371CKY6_9APHY</name>
<dbReference type="EMBL" id="KZ857530">
    <property type="protein sequence ID" value="RDX40943.1"/>
    <property type="molecule type" value="Genomic_DNA"/>
</dbReference>
<evidence type="ECO:0008006" key="4">
    <source>
        <dbReference type="Google" id="ProtNLM"/>
    </source>
</evidence>